<dbReference type="KEGG" id="epa:110247048"/>
<evidence type="ECO:0000256" key="2">
    <source>
        <dbReference type="ARBA" id="ARBA00009975"/>
    </source>
</evidence>
<dbReference type="GO" id="GO:0006006">
    <property type="term" value="P:glucose metabolic process"/>
    <property type="evidence" value="ECO:0007669"/>
    <property type="project" value="UniProtKB-KW"/>
</dbReference>
<dbReference type="EC" id="1.1.1.49" evidence="3"/>
<evidence type="ECO:0000256" key="3">
    <source>
        <dbReference type="ARBA" id="ARBA00013019"/>
    </source>
</evidence>
<evidence type="ECO:0000256" key="4">
    <source>
        <dbReference type="ARBA" id="ARBA00022526"/>
    </source>
</evidence>
<dbReference type="GeneID" id="110247048"/>
<evidence type="ECO:0000256" key="8">
    <source>
        <dbReference type="ARBA" id="ARBA00047696"/>
    </source>
</evidence>
<dbReference type="SUPFAM" id="SSF51735">
    <property type="entry name" value="NAD(P)-binding Rossmann-fold domains"/>
    <property type="match status" value="1"/>
</dbReference>
<dbReference type="InterPro" id="IPR036291">
    <property type="entry name" value="NAD(P)-bd_dom_sf"/>
</dbReference>
<keyword evidence="11" id="KW-1185">Reference proteome</keyword>
<comment type="pathway">
    <text evidence="1">Carbohydrate degradation; pentose phosphate pathway; D-ribulose 5-phosphate from D-glucose 6-phosphate (oxidative stage): step 1/3.</text>
</comment>
<evidence type="ECO:0000256" key="5">
    <source>
        <dbReference type="ARBA" id="ARBA00022857"/>
    </source>
</evidence>
<dbReference type="Gene3D" id="3.40.50.720">
    <property type="entry name" value="NAD(P)-binding Rossmann-like Domain"/>
    <property type="match status" value="1"/>
</dbReference>
<dbReference type="InterPro" id="IPR022674">
    <property type="entry name" value="G6P_DH_NAD-bd"/>
</dbReference>
<dbReference type="OMA" id="IGLWATK"/>
<proteinExistence type="inferred from homology"/>
<organism evidence="10 11">
    <name type="scientific">Exaiptasia diaphana</name>
    <name type="common">Tropical sea anemone</name>
    <name type="synonym">Aiptasia pulchella</name>
    <dbReference type="NCBI Taxonomy" id="2652724"/>
    <lineage>
        <taxon>Eukaryota</taxon>
        <taxon>Metazoa</taxon>
        <taxon>Cnidaria</taxon>
        <taxon>Anthozoa</taxon>
        <taxon>Hexacorallia</taxon>
        <taxon>Actiniaria</taxon>
        <taxon>Aiptasiidae</taxon>
        <taxon>Exaiptasia</taxon>
    </lineage>
</organism>
<evidence type="ECO:0000259" key="9">
    <source>
        <dbReference type="Pfam" id="PF00479"/>
    </source>
</evidence>
<dbReference type="GO" id="GO:0005829">
    <property type="term" value="C:cytosol"/>
    <property type="evidence" value="ECO:0007669"/>
    <property type="project" value="TreeGrafter"/>
</dbReference>
<dbReference type="FunFam" id="3.40.50.720:FF:000111">
    <property type="entry name" value="Glucose-6-phosphate 1-dehydrogenase"/>
    <property type="match status" value="1"/>
</dbReference>
<evidence type="ECO:0000256" key="6">
    <source>
        <dbReference type="ARBA" id="ARBA00023002"/>
    </source>
</evidence>
<dbReference type="OrthoDB" id="60984at2759"/>
<dbReference type="Proteomes" id="UP000887567">
    <property type="component" value="Unplaced"/>
</dbReference>
<dbReference type="AlphaFoldDB" id="A0A913XSL9"/>
<evidence type="ECO:0000256" key="1">
    <source>
        <dbReference type="ARBA" id="ARBA00004937"/>
    </source>
</evidence>
<keyword evidence="4" id="KW-0313">Glucose metabolism</keyword>
<feature type="domain" description="Glucose-6-phosphate dehydrogenase NAD-binding" evidence="9">
    <location>
        <begin position="47"/>
        <end position="222"/>
    </location>
</feature>
<dbReference type="RefSeq" id="XP_020909093.1">
    <property type="nucleotide sequence ID" value="XM_021053434.2"/>
</dbReference>
<dbReference type="PRINTS" id="PR00079">
    <property type="entry name" value="G6PDHDRGNASE"/>
</dbReference>
<protein>
    <recommendedName>
        <fullName evidence="3">glucose-6-phosphate dehydrogenase (NADP(+))</fullName>
        <ecNumber evidence="3">1.1.1.49</ecNumber>
    </recommendedName>
</protein>
<keyword evidence="7" id="KW-0119">Carbohydrate metabolism</keyword>
<dbReference type="PANTHER" id="PTHR23429">
    <property type="entry name" value="GLUCOSE-6-PHOSPHATE 1-DEHYDROGENASE G6PD"/>
    <property type="match status" value="1"/>
</dbReference>
<dbReference type="InterPro" id="IPR001282">
    <property type="entry name" value="G6P_DH"/>
</dbReference>
<keyword evidence="6" id="KW-0560">Oxidoreductase</keyword>
<dbReference type="InterPro" id="IPR019796">
    <property type="entry name" value="G6P_DH_AS"/>
</dbReference>
<comment type="similarity">
    <text evidence="2">Belongs to the glucose-6-phosphate dehydrogenase family.</text>
</comment>
<evidence type="ECO:0000313" key="11">
    <source>
        <dbReference type="Proteomes" id="UP000887567"/>
    </source>
</evidence>
<sequence>MASRKESWTFKTSSTFATDSSVELCRLQTRPGQDQVCGMEAASTVIVVFGASGDLAKKKIFPTLWYLYKDGHLPKCCHIVGYARSDLSITKIREKTEPFIKNKDEAKETLEKFWKICSYVKGPYNEKSGYVSLNTELNKLADKCVQNRLFYLALPPSVFVDATQNIKEHLSDNKGWNRVVVEKPFGKDSSSSAQLSNHLSSLFKEKSLYRIDHYLGKEMVQNIMVLSRGPSESDDLVKSMGFIYSDTYQWDKKPNN</sequence>
<evidence type="ECO:0000313" key="10">
    <source>
        <dbReference type="EnsemblMetazoa" id="XP_020909093.1"/>
    </source>
</evidence>
<dbReference type="PANTHER" id="PTHR23429:SF0">
    <property type="entry name" value="GLUCOSE-6-PHOSPHATE 1-DEHYDROGENASE"/>
    <property type="match status" value="1"/>
</dbReference>
<name>A0A913XSL9_EXADI</name>
<dbReference type="Pfam" id="PF00479">
    <property type="entry name" value="G6PD_N"/>
    <property type="match status" value="1"/>
</dbReference>
<dbReference type="GO" id="GO:0050661">
    <property type="term" value="F:NADP binding"/>
    <property type="evidence" value="ECO:0007669"/>
    <property type="project" value="InterPro"/>
</dbReference>
<dbReference type="EnsemblMetazoa" id="XM_021053434.2">
    <property type="protein sequence ID" value="XP_020909093.1"/>
    <property type="gene ID" value="LOC110247048"/>
</dbReference>
<dbReference type="GO" id="GO:0004345">
    <property type="term" value="F:glucose-6-phosphate dehydrogenase activity"/>
    <property type="evidence" value="ECO:0007669"/>
    <property type="project" value="UniProtKB-EC"/>
</dbReference>
<evidence type="ECO:0000256" key="7">
    <source>
        <dbReference type="ARBA" id="ARBA00023277"/>
    </source>
</evidence>
<comment type="catalytic activity">
    <reaction evidence="8">
        <text>D-glucose 6-phosphate + NADP(+) = 6-phospho-D-glucono-1,5-lactone + NADPH + H(+)</text>
        <dbReference type="Rhea" id="RHEA:15841"/>
        <dbReference type="ChEBI" id="CHEBI:15378"/>
        <dbReference type="ChEBI" id="CHEBI:57783"/>
        <dbReference type="ChEBI" id="CHEBI:57955"/>
        <dbReference type="ChEBI" id="CHEBI:58349"/>
        <dbReference type="ChEBI" id="CHEBI:61548"/>
        <dbReference type="EC" id="1.1.1.49"/>
    </reaction>
    <physiologicalReaction direction="left-to-right" evidence="8">
        <dbReference type="Rhea" id="RHEA:15842"/>
    </physiologicalReaction>
</comment>
<dbReference type="GO" id="GO:0009051">
    <property type="term" value="P:pentose-phosphate shunt, oxidative branch"/>
    <property type="evidence" value="ECO:0007669"/>
    <property type="project" value="TreeGrafter"/>
</dbReference>
<dbReference type="PROSITE" id="PS00069">
    <property type="entry name" value="G6P_DEHYDROGENASE"/>
    <property type="match status" value="1"/>
</dbReference>
<keyword evidence="5" id="KW-0521">NADP</keyword>
<accession>A0A913XSL9</accession>
<reference evidence="10" key="1">
    <citation type="submission" date="2022-11" db="UniProtKB">
        <authorList>
            <consortium name="EnsemblMetazoa"/>
        </authorList>
    </citation>
    <scope>IDENTIFICATION</scope>
</reference>